<comment type="caution">
    <text evidence="1">The sequence shown here is derived from an EMBL/GenBank/DDBJ whole genome shotgun (WGS) entry which is preliminary data.</text>
</comment>
<gene>
    <name evidence="1" type="ORF">PoB_000310200</name>
</gene>
<name>A0AAV3Y3E7_9GAST</name>
<dbReference type="AlphaFoldDB" id="A0AAV3Y3E7"/>
<evidence type="ECO:0000313" key="2">
    <source>
        <dbReference type="Proteomes" id="UP000735302"/>
    </source>
</evidence>
<evidence type="ECO:0000313" key="1">
    <source>
        <dbReference type="EMBL" id="GFN76596.1"/>
    </source>
</evidence>
<keyword evidence="2" id="KW-1185">Reference proteome</keyword>
<proteinExistence type="predicted"/>
<organism evidence="1 2">
    <name type="scientific">Plakobranchus ocellatus</name>
    <dbReference type="NCBI Taxonomy" id="259542"/>
    <lineage>
        <taxon>Eukaryota</taxon>
        <taxon>Metazoa</taxon>
        <taxon>Spiralia</taxon>
        <taxon>Lophotrochozoa</taxon>
        <taxon>Mollusca</taxon>
        <taxon>Gastropoda</taxon>
        <taxon>Heterobranchia</taxon>
        <taxon>Euthyneura</taxon>
        <taxon>Panpulmonata</taxon>
        <taxon>Sacoglossa</taxon>
        <taxon>Placobranchoidea</taxon>
        <taxon>Plakobranchidae</taxon>
        <taxon>Plakobranchus</taxon>
    </lineage>
</organism>
<dbReference type="Proteomes" id="UP000735302">
    <property type="component" value="Unassembled WGS sequence"/>
</dbReference>
<dbReference type="EMBL" id="BLXT01000403">
    <property type="protein sequence ID" value="GFN76596.1"/>
    <property type="molecule type" value="Genomic_DNA"/>
</dbReference>
<protein>
    <submittedName>
        <fullName evidence="1">Uncharacterized protein</fullName>
    </submittedName>
</protein>
<sequence length="111" mass="12628">MWEVSTEQQRSKNFLWSKVSTYTCDIQKEDVLVTFSRQHLPGVSQVLSRTTTTVMVITNRANDLPAELTNELIDFTADMILLTITAVKQICLFVLNILDGVVGHINQIYRP</sequence>
<accession>A0AAV3Y3E7</accession>
<reference evidence="1 2" key="1">
    <citation type="journal article" date="2021" name="Elife">
        <title>Chloroplast acquisition without the gene transfer in kleptoplastic sea slugs, Plakobranchus ocellatus.</title>
        <authorList>
            <person name="Maeda T."/>
            <person name="Takahashi S."/>
            <person name="Yoshida T."/>
            <person name="Shimamura S."/>
            <person name="Takaki Y."/>
            <person name="Nagai Y."/>
            <person name="Toyoda A."/>
            <person name="Suzuki Y."/>
            <person name="Arimoto A."/>
            <person name="Ishii H."/>
            <person name="Satoh N."/>
            <person name="Nishiyama T."/>
            <person name="Hasebe M."/>
            <person name="Maruyama T."/>
            <person name="Minagawa J."/>
            <person name="Obokata J."/>
            <person name="Shigenobu S."/>
        </authorList>
    </citation>
    <scope>NUCLEOTIDE SEQUENCE [LARGE SCALE GENOMIC DNA]</scope>
</reference>